<feature type="transmembrane region" description="Helical" evidence="7">
    <location>
        <begin position="183"/>
        <end position="203"/>
    </location>
</feature>
<dbReference type="EMBL" id="JAQQWP010000006">
    <property type="protein sequence ID" value="KAK8114413.1"/>
    <property type="molecule type" value="Genomic_DNA"/>
</dbReference>
<feature type="transmembrane region" description="Helical" evidence="7">
    <location>
        <begin position="496"/>
        <end position="514"/>
    </location>
</feature>
<sequence>MSLNRVASLETFLSVSADDERPVRPRPRRDSASSSYAASLRARKLSFNPLPEAWDPAFARHDDIPNPAVGAFEVPQWKRILQVVVTVIYCLFAAGVVFGYAALKPVLKREGAYRDVCDGVDTCVEIRLNLMFTTAAVATNVAALPVGAILDHFGPRVSGCLGAGFLALGAVVMSFAKKLPIDGFLLGYLLLALGGPFTYISSFQLSNAFPRHSGFILALLTGAFDASSALFLVYRIIFERTGGSFGHDQFFLAYLVVPAVIVVLQFTILPAQSYKTVGEMIEDIEGSEPEDLDVPDESVVDDQVDEETALLREEHREHREHRDIVAQEIEELLGSTPQADKQADREGVKNERSGVWGVMHGSSAWAQIWSLWFWLICLFTVVQMTRINYFVATIRPQYEAIFHSLPKAVEINHFFDFALPLGGIISIPFIGGILDHTRTVTVLATLVSVATTIGVLGVLPYTWAAYANVMLFVLYRPFYYTAVSDYSAKVFGFRTFGTVYGTIICLSGLFNFVQSGLDFLFHETFGGDPAPVNIMLLLLGLVIGVALVGFVWHKARMMRKKALAAGERLGRN</sequence>
<feature type="transmembrane region" description="Helical" evidence="7">
    <location>
        <begin position="413"/>
        <end position="434"/>
    </location>
</feature>
<dbReference type="GO" id="GO:0000329">
    <property type="term" value="C:fungal-type vacuole membrane"/>
    <property type="evidence" value="ECO:0007669"/>
    <property type="project" value="TreeGrafter"/>
</dbReference>
<keyword evidence="4 7" id="KW-0812">Transmembrane</keyword>
<comment type="similarity">
    <text evidence="2">Belongs to the SLC43A transporter (TC 2.A.1.44) family.</text>
</comment>
<evidence type="ECO:0000256" key="5">
    <source>
        <dbReference type="ARBA" id="ARBA00022989"/>
    </source>
</evidence>
<gene>
    <name evidence="8" type="ORF">PG999_006482</name>
</gene>
<evidence type="ECO:0000313" key="9">
    <source>
        <dbReference type="Proteomes" id="UP001392437"/>
    </source>
</evidence>
<feature type="transmembrane region" description="Helical" evidence="7">
    <location>
        <begin position="156"/>
        <end position="176"/>
    </location>
</feature>
<organism evidence="8 9">
    <name type="scientific">Apiospora kogelbergensis</name>
    <dbReference type="NCBI Taxonomy" id="1337665"/>
    <lineage>
        <taxon>Eukaryota</taxon>
        <taxon>Fungi</taxon>
        <taxon>Dikarya</taxon>
        <taxon>Ascomycota</taxon>
        <taxon>Pezizomycotina</taxon>
        <taxon>Sordariomycetes</taxon>
        <taxon>Xylariomycetidae</taxon>
        <taxon>Amphisphaeriales</taxon>
        <taxon>Apiosporaceae</taxon>
        <taxon>Apiospora</taxon>
    </lineage>
</organism>
<dbReference type="Gene3D" id="1.20.1250.20">
    <property type="entry name" value="MFS general substrate transporter like domains"/>
    <property type="match status" value="1"/>
</dbReference>
<evidence type="ECO:0000256" key="1">
    <source>
        <dbReference type="ARBA" id="ARBA00004141"/>
    </source>
</evidence>
<feature type="transmembrane region" description="Helical" evidence="7">
    <location>
        <begin position="80"/>
        <end position="103"/>
    </location>
</feature>
<protein>
    <submittedName>
        <fullName evidence="8">MFS transporter</fullName>
    </submittedName>
</protein>
<evidence type="ECO:0000256" key="4">
    <source>
        <dbReference type="ARBA" id="ARBA00022692"/>
    </source>
</evidence>
<feature type="transmembrane region" description="Helical" evidence="7">
    <location>
        <begin position="250"/>
        <end position="269"/>
    </location>
</feature>
<dbReference type="PANTHER" id="PTHR20772">
    <property type="entry name" value="PROTEIN FMP42"/>
    <property type="match status" value="1"/>
</dbReference>
<comment type="caution">
    <text evidence="8">The sequence shown here is derived from an EMBL/GenBank/DDBJ whole genome shotgun (WGS) entry which is preliminary data.</text>
</comment>
<keyword evidence="3" id="KW-0813">Transport</keyword>
<accession>A0AAW0QVV9</accession>
<feature type="transmembrane region" description="Helical" evidence="7">
    <location>
        <begin position="215"/>
        <end position="238"/>
    </location>
</feature>
<dbReference type="Pfam" id="PF07690">
    <property type="entry name" value="MFS_1"/>
    <property type="match status" value="1"/>
</dbReference>
<dbReference type="Proteomes" id="UP001392437">
    <property type="component" value="Unassembled WGS sequence"/>
</dbReference>
<dbReference type="InterPro" id="IPR011701">
    <property type="entry name" value="MFS"/>
</dbReference>
<evidence type="ECO:0000256" key="7">
    <source>
        <dbReference type="SAM" id="Phobius"/>
    </source>
</evidence>
<keyword evidence="5 7" id="KW-1133">Transmembrane helix</keyword>
<proteinExistence type="inferred from homology"/>
<dbReference type="SUPFAM" id="SSF103473">
    <property type="entry name" value="MFS general substrate transporter"/>
    <property type="match status" value="1"/>
</dbReference>
<keyword evidence="6 7" id="KW-0472">Membrane</keyword>
<dbReference type="PANTHER" id="PTHR20772:SF2">
    <property type="entry name" value="PROTEIN FMP42"/>
    <property type="match status" value="1"/>
</dbReference>
<reference evidence="8 9" key="1">
    <citation type="submission" date="2023-01" db="EMBL/GenBank/DDBJ databases">
        <title>Analysis of 21 Apiospora genomes using comparative genomics revels a genus with tremendous synthesis potential of carbohydrate active enzymes and secondary metabolites.</title>
        <authorList>
            <person name="Sorensen T."/>
        </authorList>
    </citation>
    <scope>NUCLEOTIDE SEQUENCE [LARGE SCALE GENOMIC DNA]</scope>
    <source>
        <strain evidence="8 9">CBS 117206</strain>
    </source>
</reference>
<dbReference type="InterPro" id="IPR036259">
    <property type="entry name" value="MFS_trans_sf"/>
</dbReference>
<name>A0AAW0QVV9_9PEZI</name>
<feature type="transmembrane region" description="Helical" evidence="7">
    <location>
        <begin position="446"/>
        <end position="475"/>
    </location>
</feature>
<evidence type="ECO:0000256" key="6">
    <source>
        <dbReference type="ARBA" id="ARBA00023136"/>
    </source>
</evidence>
<evidence type="ECO:0000313" key="8">
    <source>
        <dbReference type="EMBL" id="KAK8114413.1"/>
    </source>
</evidence>
<comment type="subcellular location">
    <subcellularLocation>
        <location evidence="1">Membrane</location>
        <topology evidence="1">Multi-pass membrane protein</topology>
    </subcellularLocation>
</comment>
<dbReference type="InterPro" id="IPR052599">
    <property type="entry name" value="SLC43A_AATransporter"/>
</dbReference>
<evidence type="ECO:0000256" key="3">
    <source>
        <dbReference type="ARBA" id="ARBA00022448"/>
    </source>
</evidence>
<evidence type="ECO:0000256" key="2">
    <source>
        <dbReference type="ARBA" id="ARBA00006595"/>
    </source>
</evidence>
<dbReference type="AlphaFoldDB" id="A0AAW0QVV9"/>
<keyword evidence="9" id="KW-1185">Reference proteome</keyword>
<feature type="transmembrane region" description="Helical" evidence="7">
    <location>
        <begin position="534"/>
        <end position="552"/>
    </location>
</feature>
<feature type="transmembrane region" description="Helical" evidence="7">
    <location>
        <begin position="130"/>
        <end position="150"/>
    </location>
</feature>
<dbReference type="GO" id="GO:0022857">
    <property type="term" value="F:transmembrane transporter activity"/>
    <property type="evidence" value="ECO:0007669"/>
    <property type="project" value="InterPro"/>
</dbReference>
<feature type="transmembrane region" description="Helical" evidence="7">
    <location>
        <begin position="371"/>
        <end position="392"/>
    </location>
</feature>